<sequence length="509" mass="57635">MNSNPERDLAREQRLRRYSGSRSVSRQHVSPNRNQEHNPDLSSSPSPGYVLEWSSVHSHAPQHRHILSSIEELRTEILAGESRSGEGRSLVLRTGRIDAVVRDTLQSVAGVDADFIDAHVDGKPYRPRTRVGRPRWWCWKYPEVAAGTAGTGPSAYRPGKGQVLTISRASLWMGSDMPILFIGQNRVLEHPHPREHRAAPKLKHQNAVTAMSQLASYGATGSYTMPISSSSSSSPRRSEMSSFEEDLWETLVSLGGASDTSLEEIFGELIYDRWVDCLAAMRLETHHWELEQSSFWRVMASLEINLDEAKYMSRRGKQLDVVAVSAWGDLIQRLQLRIQLRQPTIHAELQRQQHRALSKPETDNDRSLDRVAYLGGLSLPLMVVASILAIEGDYGPEGGNFWVFWVASFVASVLTVLIIYADQLRSAEVWLEIGDFDDEDELAEEAEEERRFSSRYLVQKWADGSRGKTWKKKELGWGGAVKKMSGWYTWRADPRLAFRRPGEVLRPKF</sequence>
<accession>A0AAJ0CG80</accession>
<keyword evidence="4" id="KW-1185">Reference proteome</keyword>
<comment type="caution">
    <text evidence="3">The sequence shown here is derived from an EMBL/GenBank/DDBJ whole genome shotgun (WGS) entry which is preliminary data.</text>
</comment>
<evidence type="ECO:0000256" key="1">
    <source>
        <dbReference type="SAM" id="MobiDB-lite"/>
    </source>
</evidence>
<proteinExistence type="predicted"/>
<feature type="transmembrane region" description="Helical" evidence="2">
    <location>
        <begin position="402"/>
        <end position="421"/>
    </location>
</feature>
<keyword evidence="2" id="KW-1133">Transmembrane helix</keyword>
<reference evidence="3" key="1">
    <citation type="submission" date="2023-06" db="EMBL/GenBank/DDBJ databases">
        <title>Conoideocrella luteorostrata (Hypocreales: Clavicipitaceae), a potential biocontrol fungus for elongate hemlock scale in United States Christmas tree production areas.</title>
        <authorList>
            <person name="Barrett H."/>
            <person name="Lovett B."/>
            <person name="Macias A.M."/>
            <person name="Stajich J.E."/>
            <person name="Kasson M.T."/>
        </authorList>
    </citation>
    <scope>NUCLEOTIDE SEQUENCE</scope>
    <source>
        <strain evidence="3">ARSEF 14590</strain>
    </source>
</reference>
<evidence type="ECO:0000313" key="4">
    <source>
        <dbReference type="Proteomes" id="UP001251528"/>
    </source>
</evidence>
<feature type="transmembrane region" description="Helical" evidence="2">
    <location>
        <begin position="371"/>
        <end position="390"/>
    </location>
</feature>
<evidence type="ECO:0000313" key="3">
    <source>
        <dbReference type="EMBL" id="KAK2590151.1"/>
    </source>
</evidence>
<keyword evidence="2" id="KW-0812">Transmembrane</keyword>
<feature type="compositionally biased region" description="Basic and acidic residues" evidence="1">
    <location>
        <begin position="1"/>
        <end position="15"/>
    </location>
</feature>
<name>A0AAJ0CG80_9HYPO</name>
<gene>
    <name evidence="3" type="ORF">QQS21_012162</name>
</gene>
<feature type="compositionally biased region" description="Polar residues" evidence="1">
    <location>
        <begin position="20"/>
        <end position="33"/>
    </location>
</feature>
<protein>
    <submittedName>
        <fullName evidence="3">Uncharacterized protein</fullName>
    </submittedName>
</protein>
<keyword evidence="2" id="KW-0472">Membrane</keyword>
<dbReference type="EMBL" id="JASWJB010000478">
    <property type="protein sequence ID" value="KAK2590151.1"/>
    <property type="molecule type" value="Genomic_DNA"/>
</dbReference>
<feature type="region of interest" description="Disordered" evidence="1">
    <location>
        <begin position="1"/>
        <end position="46"/>
    </location>
</feature>
<evidence type="ECO:0000256" key="2">
    <source>
        <dbReference type="SAM" id="Phobius"/>
    </source>
</evidence>
<dbReference type="AlphaFoldDB" id="A0AAJ0CG80"/>
<dbReference type="Proteomes" id="UP001251528">
    <property type="component" value="Unassembled WGS sequence"/>
</dbReference>
<organism evidence="3 4">
    <name type="scientific">Conoideocrella luteorostrata</name>
    <dbReference type="NCBI Taxonomy" id="1105319"/>
    <lineage>
        <taxon>Eukaryota</taxon>
        <taxon>Fungi</taxon>
        <taxon>Dikarya</taxon>
        <taxon>Ascomycota</taxon>
        <taxon>Pezizomycotina</taxon>
        <taxon>Sordariomycetes</taxon>
        <taxon>Hypocreomycetidae</taxon>
        <taxon>Hypocreales</taxon>
        <taxon>Clavicipitaceae</taxon>
        <taxon>Conoideocrella</taxon>
    </lineage>
</organism>